<dbReference type="Gene3D" id="1.20.5.110">
    <property type="match status" value="1"/>
</dbReference>
<proteinExistence type="predicted"/>
<protein>
    <submittedName>
        <fullName evidence="2">Uncharacterized protein</fullName>
    </submittedName>
</protein>
<dbReference type="OrthoDB" id="10264538at2759"/>
<dbReference type="EMBL" id="MCGR01000075">
    <property type="protein sequence ID" value="ORY59901.1"/>
    <property type="molecule type" value="Genomic_DNA"/>
</dbReference>
<comment type="caution">
    <text evidence="2">The sequence shown here is derived from an EMBL/GenBank/DDBJ whole genome shotgun (WGS) entry which is preliminary data.</text>
</comment>
<name>A0A1Y2DL06_9BASI</name>
<keyword evidence="3" id="KW-1185">Reference proteome</keyword>
<feature type="compositionally biased region" description="Basic and acidic residues" evidence="1">
    <location>
        <begin position="286"/>
        <end position="302"/>
    </location>
</feature>
<evidence type="ECO:0000313" key="3">
    <source>
        <dbReference type="Proteomes" id="UP000193467"/>
    </source>
</evidence>
<evidence type="ECO:0000256" key="1">
    <source>
        <dbReference type="SAM" id="MobiDB-lite"/>
    </source>
</evidence>
<organism evidence="2 3">
    <name type="scientific">Leucosporidium creatinivorum</name>
    <dbReference type="NCBI Taxonomy" id="106004"/>
    <lineage>
        <taxon>Eukaryota</taxon>
        <taxon>Fungi</taxon>
        <taxon>Dikarya</taxon>
        <taxon>Basidiomycota</taxon>
        <taxon>Pucciniomycotina</taxon>
        <taxon>Microbotryomycetes</taxon>
        <taxon>Leucosporidiales</taxon>
        <taxon>Leucosporidium</taxon>
    </lineage>
</organism>
<reference evidence="2 3" key="1">
    <citation type="submission" date="2016-07" db="EMBL/GenBank/DDBJ databases">
        <title>Pervasive Adenine N6-methylation of Active Genes in Fungi.</title>
        <authorList>
            <consortium name="DOE Joint Genome Institute"/>
            <person name="Mondo S.J."/>
            <person name="Dannebaum R.O."/>
            <person name="Kuo R.C."/>
            <person name="Labutti K."/>
            <person name="Haridas S."/>
            <person name="Kuo A."/>
            <person name="Salamov A."/>
            <person name="Ahrendt S.R."/>
            <person name="Lipzen A."/>
            <person name="Sullivan W."/>
            <person name="Andreopoulos W.B."/>
            <person name="Clum A."/>
            <person name="Lindquist E."/>
            <person name="Daum C."/>
            <person name="Ramamoorthy G.K."/>
            <person name="Gryganskyi A."/>
            <person name="Culley D."/>
            <person name="Magnuson J.K."/>
            <person name="James T.Y."/>
            <person name="O'Malley M.A."/>
            <person name="Stajich J.E."/>
            <person name="Spatafora J.W."/>
            <person name="Visel A."/>
            <person name="Grigoriev I.V."/>
        </authorList>
    </citation>
    <scope>NUCLEOTIDE SEQUENCE [LARGE SCALE GENOMIC DNA]</scope>
    <source>
        <strain evidence="2 3">62-1032</strain>
    </source>
</reference>
<sequence length="302" mass="33365">MFASLGLKRSVGHSKALCSSSSSLLIPTTASPSLRLTRIGSRFGKGRTLSLGAKGGSAGALQVLGAARDVKQDSSHPFSSSAPTSPTVNTKFDSIKSPDGLEHHIRDVSQLSWIGVGDREWRIFVTGKGYLSLMQFESVSELSATERKRSEPTTGRQRTTRVGTFEFLRADKDQGQPAWILALKASPDIKSLPYNSNEIPLIHHDAPSRRRRAAKTQTRILRWWITTSYREGLRTTAEPCIPGGWIGRSWASFEAPRAITAEERAAGSQYVALRTARSNQRYAGIRAERQRKKEEEEANKKK</sequence>
<dbReference type="InParanoid" id="A0A1Y2DL06"/>
<accession>A0A1Y2DL06</accession>
<gene>
    <name evidence="2" type="ORF">BCR35DRAFT_335056</name>
</gene>
<feature type="region of interest" description="Disordered" evidence="1">
    <location>
        <begin position="282"/>
        <end position="302"/>
    </location>
</feature>
<dbReference type="AlphaFoldDB" id="A0A1Y2DL06"/>
<dbReference type="Proteomes" id="UP000193467">
    <property type="component" value="Unassembled WGS sequence"/>
</dbReference>
<feature type="region of interest" description="Disordered" evidence="1">
    <location>
        <begin position="72"/>
        <end position="93"/>
    </location>
</feature>
<dbReference type="STRING" id="106004.A0A1Y2DL06"/>
<feature type="compositionally biased region" description="Low complexity" evidence="1">
    <location>
        <begin position="75"/>
        <end position="86"/>
    </location>
</feature>
<evidence type="ECO:0000313" key="2">
    <source>
        <dbReference type="EMBL" id="ORY59901.1"/>
    </source>
</evidence>